<organism evidence="8 9">
    <name type="scientific">Scleroderma citrinum Foug A</name>
    <dbReference type="NCBI Taxonomy" id="1036808"/>
    <lineage>
        <taxon>Eukaryota</taxon>
        <taxon>Fungi</taxon>
        <taxon>Dikarya</taxon>
        <taxon>Basidiomycota</taxon>
        <taxon>Agaricomycotina</taxon>
        <taxon>Agaricomycetes</taxon>
        <taxon>Agaricomycetidae</taxon>
        <taxon>Boletales</taxon>
        <taxon>Sclerodermatineae</taxon>
        <taxon>Sclerodermataceae</taxon>
        <taxon>Scleroderma</taxon>
    </lineage>
</organism>
<dbReference type="AlphaFoldDB" id="A0A0C3D116"/>
<reference evidence="9" key="2">
    <citation type="submission" date="2015-01" db="EMBL/GenBank/DDBJ databases">
        <title>Evolutionary Origins and Diversification of the Mycorrhizal Mutualists.</title>
        <authorList>
            <consortium name="DOE Joint Genome Institute"/>
            <consortium name="Mycorrhizal Genomics Consortium"/>
            <person name="Kohler A."/>
            <person name="Kuo A."/>
            <person name="Nagy L.G."/>
            <person name="Floudas D."/>
            <person name="Copeland A."/>
            <person name="Barry K.W."/>
            <person name="Cichocki N."/>
            <person name="Veneault-Fourrey C."/>
            <person name="LaButti K."/>
            <person name="Lindquist E.A."/>
            <person name="Lipzen A."/>
            <person name="Lundell T."/>
            <person name="Morin E."/>
            <person name="Murat C."/>
            <person name="Riley R."/>
            <person name="Ohm R."/>
            <person name="Sun H."/>
            <person name="Tunlid A."/>
            <person name="Henrissat B."/>
            <person name="Grigoriev I.V."/>
            <person name="Hibbett D.S."/>
            <person name="Martin F."/>
        </authorList>
    </citation>
    <scope>NUCLEOTIDE SEQUENCE [LARGE SCALE GENOMIC DNA]</scope>
    <source>
        <strain evidence="9">Foug A</strain>
    </source>
</reference>
<dbReference type="FunFam" id="3.30.30.30:FF:000005">
    <property type="entry name" value="Heat shock protein ssb1"/>
    <property type="match status" value="1"/>
</dbReference>
<dbReference type="Proteomes" id="UP000053989">
    <property type="component" value="Unassembled WGS sequence"/>
</dbReference>
<sequence>MVPPTTSQFESICGVVIVTIFTSVTPTTTSLSIVQSSSNPNPFWSNKGAVAGVFAAVGLIGLALAALLITVVRRRRRRATKSDKEITAVAGVATSVQVVDFSKSSGGGYGYSDKSHDTFGPPSMQSVASNGMTEMPQSDPHATGGVVAGGGTVFGTGNGKESEIDAPEGVVVGAGDLARGPGIHAPSHTPTSPIAQEDPHATGGVATGGRTAFGTGNRKESEIDAPAAVVVGAGDLARGPGTHTPSHTPTGPIAQESCDPAADVPYPHSAPTEGPAVLEPMGVSGTGEIVMADNTGNAQVNLRPSEYTRDHIHETTGDRGHPSLVQPGCESDAAVSPPLHAPIVQEMEDVFDGAIAIDLGTTSSRVGVWKDDRIEIIADEQGNRSTPSYVAFLAEGRLIGNAAKNQAEKNPCNTVFDVKRLIGCCYADPDVQRDMAHWPFGVVEKDGAPLIKVTYLGEEKTFTPQEISSMILSRMKEIAETKLGKVVKKAVITVPAHFNDSQRSATQVAGIIAGLDVLQLINEPTAAAAAYGLDRKSNLEKNVLVFHLGGGTFDVSLLNMKGGVFAVKATAGDPHLGGEDFDSALLEHFKNEFKQKHKLDISQDPRALSRLRDACERAKCTLSSVSQTTVEVDSLFEGVDFSASITRDHFEELNASLFNSTLEPVKRVLEDAKIPREKVDDIVLVGGSTRIPKIQNLVSGYFGGRQLNKLNDPEEAVISGATIQAAILTGHTSETTQDIVLLDVTPLSLGVAMVGDIFGIVIPRNTPIPTTKSRVFSTVEDNQTVVLFPVYQGERMVECSKNNHYLGEFLLTGVPPMPRGRPELDTTFDINTSGLLNVTARDRTSGSKASISIANSVGRLSTAEVERMMKDAERFKYVDKELEARQTAKMEAKYDLKSYINQVKGMIVSPGTRMGFSRGAKERVEAELDRALEKLENEDTTTDEFRKLKNNITQALQGATAGI</sequence>
<keyword evidence="7" id="KW-0472">Membrane</keyword>
<dbReference type="EC" id="3.6.4.10" evidence="1"/>
<dbReference type="STRING" id="1036808.A0A0C3D116"/>
<dbReference type="InParanoid" id="A0A0C3D116"/>
<dbReference type="EMBL" id="KN822153">
    <property type="protein sequence ID" value="KIM54520.1"/>
    <property type="molecule type" value="Genomic_DNA"/>
</dbReference>
<dbReference type="InterPro" id="IPR029047">
    <property type="entry name" value="HSP70_peptide-bd_sf"/>
</dbReference>
<evidence type="ECO:0000256" key="2">
    <source>
        <dbReference type="ARBA" id="ARBA00022741"/>
    </source>
</evidence>
<dbReference type="InterPro" id="IPR013126">
    <property type="entry name" value="Hsp_70_fam"/>
</dbReference>
<keyword evidence="3" id="KW-0067">ATP-binding</keyword>
<dbReference type="Gene3D" id="3.30.420.40">
    <property type="match status" value="2"/>
</dbReference>
<protein>
    <recommendedName>
        <fullName evidence="1">non-chaperonin molecular chaperone ATPase</fullName>
        <ecNumber evidence="1">3.6.4.10</ecNumber>
    </recommendedName>
</protein>
<keyword evidence="7" id="KW-1133">Transmembrane helix</keyword>
<dbReference type="Gene3D" id="3.30.30.30">
    <property type="match status" value="1"/>
</dbReference>
<reference evidence="8 9" key="1">
    <citation type="submission" date="2014-04" db="EMBL/GenBank/DDBJ databases">
        <authorList>
            <consortium name="DOE Joint Genome Institute"/>
            <person name="Kuo A."/>
            <person name="Kohler A."/>
            <person name="Nagy L.G."/>
            <person name="Floudas D."/>
            <person name="Copeland A."/>
            <person name="Barry K.W."/>
            <person name="Cichocki N."/>
            <person name="Veneault-Fourrey C."/>
            <person name="LaButti K."/>
            <person name="Lindquist E.A."/>
            <person name="Lipzen A."/>
            <person name="Lundell T."/>
            <person name="Morin E."/>
            <person name="Murat C."/>
            <person name="Sun H."/>
            <person name="Tunlid A."/>
            <person name="Henrissat B."/>
            <person name="Grigoriev I.V."/>
            <person name="Hibbett D.S."/>
            <person name="Martin F."/>
            <person name="Nordberg H.P."/>
            <person name="Cantor M.N."/>
            <person name="Hua S.X."/>
        </authorList>
    </citation>
    <scope>NUCLEOTIDE SEQUENCE [LARGE SCALE GENOMIC DNA]</scope>
    <source>
        <strain evidence="8 9">Foug A</strain>
    </source>
</reference>
<dbReference type="Gene3D" id="1.20.1270.10">
    <property type="match status" value="1"/>
</dbReference>
<name>A0A0C3D116_9AGAM</name>
<feature type="transmembrane region" description="Helical" evidence="7">
    <location>
        <begin position="12"/>
        <end position="34"/>
    </location>
</feature>
<dbReference type="GO" id="GO:0005524">
    <property type="term" value="F:ATP binding"/>
    <property type="evidence" value="ECO:0007669"/>
    <property type="project" value="UniProtKB-KW"/>
</dbReference>
<evidence type="ECO:0000256" key="1">
    <source>
        <dbReference type="ARBA" id="ARBA00012554"/>
    </source>
</evidence>
<evidence type="ECO:0000256" key="7">
    <source>
        <dbReference type="SAM" id="Phobius"/>
    </source>
</evidence>
<proteinExistence type="predicted"/>
<evidence type="ECO:0000256" key="6">
    <source>
        <dbReference type="SAM" id="MobiDB-lite"/>
    </source>
</evidence>
<dbReference type="PRINTS" id="PR00301">
    <property type="entry name" value="HEATSHOCK70"/>
</dbReference>
<keyword evidence="4" id="KW-0143">Chaperone</keyword>
<dbReference type="HOGENOM" id="CLU_307204_0_0_1"/>
<dbReference type="PROSITE" id="PS00297">
    <property type="entry name" value="HSP70_1"/>
    <property type="match status" value="1"/>
</dbReference>
<keyword evidence="2" id="KW-0547">Nucleotide-binding</keyword>
<dbReference type="PANTHER" id="PTHR19375">
    <property type="entry name" value="HEAT SHOCK PROTEIN 70KDA"/>
    <property type="match status" value="1"/>
</dbReference>
<evidence type="ECO:0000313" key="9">
    <source>
        <dbReference type="Proteomes" id="UP000053989"/>
    </source>
</evidence>
<dbReference type="InterPro" id="IPR029048">
    <property type="entry name" value="HSP70_C_sf"/>
</dbReference>
<dbReference type="Gene3D" id="2.60.34.10">
    <property type="entry name" value="Substrate Binding Domain Of DNAk, Chain A, domain 1"/>
    <property type="match status" value="1"/>
</dbReference>
<feature type="compositionally biased region" description="Low complexity" evidence="6">
    <location>
        <begin position="201"/>
        <end position="216"/>
    </location>
</feature>
<evidence type="ECO:0000256" key="5">
    <source>
        <dbReference type="ARBA" id="ARBA00048056"/>
    </source>
</evidence>
<gene>
    <name evidence="8" type="ORF">SCLCIDRAFT_31041</name>
</gene>
<feature type="region of interest" description="Disordered" evidence="6">
    <location>
        <begin position="181"/>
        <end position="224"/>
    </location>
</feature>
<keyword evidence="9" id="KW-1185">Reference proteome</keyword>
<comment type="catalytic activity">
    <reaction evidence="5">
        <text>ATP + H2O = ADP + phosphate + H(+)</text>
        <dbReference type="Rhea" id="RHEA:13065"/>
        <dbReference type="ChEBI" id="CHEBI:15377"/>
        <dbReference type="ChEBI" id="CHEBI:15378"/>
        <dbReference type="ChEBI" id="CHEBI:30616"/>
        <dbReference type="ChEBI" id="CHEBI:43474"/>
        <dbReference type="ChEBI" id="CHEBI:456216"/>
        <dbReference type="EC" id="3.6.4.10"/>
    </reaction>
</comment>
<dbReference type="Pfam" id="PF00012">
    <property type="entry name" value="HSP70"/>
    <property type="match status" value="1"/>
</dbReference>
<dbReference type="GO" id="GO:0140662">
    <property type="term" value="F:ATP-dependent protein folding chaperone"/>
    <property type="evidence" value="ECO:0007669"/>
    <property type="project" value="InterPro"/>
</dbReference>
<evidence type="ECO:0000313" key="8">
    <source>
        <dbReference type="EMBL" id="KIM54520.1"/>
    </source>
</evidence>
<dbReference type="FunFam" id="3.90.640.10:FF:000002">
    <property type="entry name" value="Heat shock 70 kDa"/>
    <property type="match status" value="1"/>
</dbReference>
<accession>A0A0C3D116</accession>
<dbReference type="OrthoDB" id="2401965at2759"/>
<dbReference type="SUPFAM" id="SSF53067">
    <property type="entry name" value="Actin-like ATPase domain"/>
    <property type="match status" value="2"/>
</dbReference>
<evidence type="ECO:0000256" key="3">
    <source>
        <dbReference type="ARBA" id="ARBA00022840"/>
    </source>
</evidence>
<dbReference type="InterPro" id="IPR043129">
    <property type="entry name" value="ATPase_NBD"/>
</dbReference>
<dbReference type="FunFam" id="3.30.420.40:FF:000026">
    <property type="entry name" value="Heat shock protein 70"/>
    <property type="match status" value="1"/>
</dbReference>
<keyword evidence="7" id="KW-0812">Transmembrane</keyword>
<feature type="transmembrane region" description="Helical" evidence="7">
    <location>
        <begin position="49"/>
        <end position="72"/>
    </location>
</feature>
<evidence type="ECO:0000256" key="4">
    <source>
        <dbReference type="ARBA" id="ARBA00023186"/>
    </source>
</evidence>
<dbReference type="InterPro" id="IPR018181">
    <property type="entry name" value="Heat_shock_70_CS"/>
</dbReference>
<dbReference type="SUPFAM" id="SSF100920">
    <property type="entry name" value="Heat shock protein 70kD (HSP70), peptide-binding domain"/>
    <property type="match status" value="1"/>
</dbReference>
<dbReference type="Gene3D" id="3.90.640.10">
    <property type="entry name" value="Actin, Chain A, domain 4"/>
    <property type="match status" value="1"/>
</dbReference>